<keyword evidence="3" id="KW-1185">Reference proteome</keyword>
<dbReference type="RefSeq" id="WP_381525211.1">
    <property type="nucleotide sequence ID" value="NZ_JBHULN010000011.1"/>
</dbReference>
<reference evidence="3" key="1">
    <citation type="journal article" date="2019" name="Int. J. Syst. Evol. Microbiol.">
        <title>The Global Catalogue of Microorganisms (GCM) 10K type strain sequencing project: providing services to taxonomists for standard genome sequencing and annotation.</title>
        <authorList>
            <consortium name="The Broad Institute Genomics Platform"/>
            <consortium name="The Broad Institute Genome Sequencing Center for Infectious Disease"/>
            <person name="Wu L."/>
            <person name="Ma J."/>
        </authorList>
    </citation>
    <scope>NUCLEOTIDE SEQUENCE [LARGE SCALE GENOMIC DNA]</scope>
    <source>
        <strain evidence="3">KCTC 42805</strain>
    </source>
</reference>
<evidence type="ECO:0000313" key="3">
    <source>
        <dbReference type="Proteomes" id="UP001597469"/>
    </source>
</evidence>
<organism evidence="2 3">
    <name type="scientific">Spirosoma soli</name>
    <dbReference type="NCBI Taxonomy" id="1770529"/>
    <lineage>
        <taxon>Bacteria</taxon>
        <taxon>Pseudomonadati</taxon>
        <taxon>Bacteroidota</taxon>
        <taxon>Cytophagia</taxon>
        <taxon>Cytophagales</taxon>
        <taxon>Cytophagaceae</taxon>
        <taxon>Spirosoma</taxon>
    </lineage>
</organism>
<keyword evidence="1" id="KW-1133">Transmembrane helix</keyword>
<keyword evidence="1" id="KW-0472">Membrane</keyword>
<name>A0ABW5M7U6_9BACT</name>
<evidence type="ECO:0000256" key="1">
    <source>
        <dbReference type="SAM" id="Phobius"/>
    </source>
</evidence>
<dbReference type="EMBL" id="JBHULN010000011">
    <property type="protein sequence ID" value="MFD2572627.1"/>
    <property type="molecule type" value="Genomic_DNA"/>
</dbReference>
<proteinExistence type="predicted"/>
<comment type="caution">
    <text evidence="2">The sequence shown here is derived from an EMBL/GenBank/DDBJ whole genome shotgun (WGS) entry which is preliminary data.</text>
</comment>
<keyword evidence="1" id="KW-0812">Transmembrane</keyword>
<dbReference type="Proteomes" id="UP001597469">
    <property type="component" value="Unassembled WGS sequence"/>
</dbReference>
<feature type="transmembrane region" description="Helical" evidence="1">
    <location>
        <begin position="53"/>
        <end position="72"/>
    </location>
</feature>
<feature type="transmembrane region" description="Helical" evidence="1">
    <location>
        <begin position="30"/>
        <end position="47"/>
    </location>
</feature>
<sequence>MIVKTKKYALDQKTYINIALRQWLKDNWKWAFVPLGLIILNAVLNVTGAYPNIWIYIVIVLLTILYVLFWAIQITGIAQMEQSKALFQKYVYEIDSRQILMRINAKEGGILKWSQINGVIKDKEAYILFLDNAEAMKNVKANWIARTVTKGLAKAQFLYLPFNIFTSDNDLRFTDALLRRKGLLPDSAVAEPVK</sequence>
<evidence type="ECO:0000313" key="2">
    <source>
        <dbReference type="EMBL" id="MFD2572627.1"/>
    </source>
</evidence>
<accession>A0ABW5M7U6</accession>
<gene>
    <name evidence="2" type="ORF">ACFSUS_18450</name>
</gene>
<protein>
    <submittedName>
        <fullName evidence="2">YcxB family protein</fullName>
    </submittedName>
</protein>